<name>A0A835V669_VANPL</name>
<evidence type="ECO:0000313" key="1">
    <source>
        <dbReference type="EMBL" id="KAG0486143.1"/>
    </source>
</evidence>
<accession>A0A835V669</accession>
<protein>
    <submittedName>
        <fullName evidence="1">Uncharacterized protein</fullName>
    </submittedName>
</protein>
<dbReference type="AlphaFoldDB" id="A0A835V669"/>
<evidence type="ECO:0000313" key="2">
    <source>
        <dbReference type="Proteomes" id="UP000639772"/>
    </source>
</evidence>
<reference evidence="1 2" key="1">
    <citation type="journal article" date="2020" name="Nat. Food">
        <title>A phased Vanilla planifolia genome enables genetic improvement of flavour and production.</title>
        <authorList>
            <person name="Hasing T."/>
            <person name="Tang H."/>
            <person name="Brym M."/>
            <person name="Khazi F."/>
            <person name="Huang T."/>
            <person name="Chambers A.H."/>
        </authorList>
    </citation>
    <scope>NUCLEOTIDE SEQUENCE [LARGE SCALE GENOMIC DNA]</scope>
    <source>
        <tissue evidence="1">Leaf</tissue>
    </source>
</reference>
<sequence length="118" mass="13097">MGTVTVAGAEGTEVPSSLGRLRLQTVLNLLIDSGLHLLRLRTIRDCIFAKDSTILMKKLKQLFSLQGLADLCTIWDWILVDKLHIPPEDGNLYSAVLVVPETFDNRVSYARSIVPSHP</sequence>
<comment type="caution">
    <text evidence="1">The sequence shown here is derived from an EMBL/GenBank/DDBJ whole genome shotgun (WGS) entry which is preliminary data.</text>
</comment>
<dbReference type="Proteomes" id="UP000639772">
    <property type="component" value="Unassembled WGS sequence"/>
</dbReference>
<gene>
    <name evidence="1" type="ORF">HPP92_008238</name>
</gene>
<proteinExistence type="predicted"/>
<dbReference type="OrthoDB" id="5572108at2759"/>
<organism evidence="1 2">
    <name type="scientific">Vanilla planifolia</name>
    <name type="common">Vanilla</name>
    <dbReference type="NCBI Taxonomy" id="51239"/>
    <lineage>
        <taxon>Eukaryota</taxon>
        <taxon>Viridiplantae</taxon>
        <taxon>Streptophyta</taxon>
        <taxon>Embryophyta</taxon>
        <taxon>Tracheophyta</taxon>
        <taxon>Spermatophyta</taxon>
        <taxon>Magnoliopsida</taxon>
        <taxon>Liliopsida</taxon>
        <taxon>Asparagales</taxon>
        <taxon>Orchidaceae</taxon>
        <taxon>Vanilloideae</taxon>
        <taxon>Vanilleae</taxon>
        <taxon>Vanilla</taxon>
    </lineage>
</organism>
<dbReference type="Gene3D" id="3.30.420.40">
    <property type="match status" value="1"/>
</dbReference>
<dbReference type="EMBL" id="JADCNM010000004">
    <property type="protein sequence ID" value="KAG0486143.1"/>
    <property type="molecule type" value="Genomic_DNA"/>
</dbReference>